<dbReference type="Pfam" id="PF13621">
    <property type="entry name" value="Cupin_8"/>
    <property type="match status" value="1"/>
</dbReference>
<dbReference type="EMBL" id="JAUOEL010000010">
    <property type="protein sequence ID" value="MDO5976968.1"/>
    <property type="molecule type" value="Genomic_DNA"/>
</dbReference>
<proteinExistence type="predicted"/>
<accession>A0ABT8WUV3</accession>
<dbReference type="PANTHER" id="PTHR12480">
    <property type="entry name" value="ARGININE DEMETHYLASE AND LYSYL-HYDROXYLASE JMJD"/>
    <property type="match status" value="1"/>
</dbReference>
<dbReference type="SUPFAM" id="SSF51197">
    <property type="entry name" value="Clavaminate synthase-like"/>
    <property type="match status" value="1"/>
</dbReference>
<feature type="domain" description="JmjC" evidence="1">
    <location>
        <begin position="176"/>
        <end position="357"/>
    </location>
</feature>
<sequence>MRNELYIDAFEYDKDQQLILENAKHLFLDDAELIEHYSYLNVRHQLSSTNYGLDSEREFLKRKFEKFKKECSDFEKLDYKKSYIKLKAYKPEEINDEKINALLCDPAAPPIVIKGLMKDTKAVKVWSHEYFLKNYGDVQLYGMDYSKNQATESNIGFGDAAKKITAKYVLENQLNPKSRDTFYINNSVDFFNAYPELLDDLSANILNDKIKDLVMPLFPQMFIGNLKTWGTDWHLNNDVSATVAVSGVKRWFFLDPLHAYALQIIPPPHSPNAMLSASFVGGQTSIRYDLDYHLVHNPTYAYAPKYYYDQEPGDVIFFPKWWPHAIINQSPLSIMANQRYTEVNLSENKKSAKTAIRMPLYESILRSDPRYRDYSFEIYQALQKKEIIKDEVYFSKK</sequence>
<evidence type="ECO:0000313" key="2">
    <source>
        <dbReference type="EMBL" id="MDO5976968.1"/>
    </source>
</evidence>
<comment type="caution">
    <text evidence="2">The sequence shown here is derived from an EMBL/GenBank/DDBJ whole genome shotgun (WGS) entry which is preliminary data.</text>
</comment>
<dbReference type="InterPro" id="IPR003347">
    <property type="entry name" value="JmjC_dom"/>
</dbReference>
<keyword evidence="3" id="KW-1185">Reference proteome</keyword>
<dbReference type="InterPro" id="IPR050910">
    <property type="entry name" value="JMJD6_ArgDemeth/LysHydrox"/>
</dbReference>
<organism evidence="2 3">
    <name type="scientific">Flavivirga jejuensis</name>
    <dbReference type="NCBI Taxonomy" id="870487"/>
    <lineage>
        <taxon>Bacteria</taxon>
        <taxon>Pseudomonadati</taxon>
        <taxon>Bacteroidota</taxon>
        <taxon>Flavobacteriia</taxon>
        <taxon>Flavobacteriales</taxon>
        <taxon>Flavobacteriaceae</taxon>
        <taxon>Flavivirga</taxon>
    </lineage>
</organism>
<dbReference type="PROSITE" id="PS51184">
    <property type="entry name" value="JMJC"/>
    <property type="match status" value="1"/>
</dbReference>
<dbReference type="PANTHER" id="PTHR12480:SF35">
    <property type="entry name" value="TRANSCRIPTION FACTOR JUMONJI, JMJC DOMAIN-CONTAINING PROTEIN"/>
    <property type="match status" value="1"/>
</dbReference>
<evidence type="ECO:0000313" key="3">
    <source>
        <dbReference type="Proteomes" id="UP001176806"/>
    </source>
</evidence>
<evidence type="ECO:0000259" key="1">
    <source>
        <dbReference type="PROSITE" id="PS51184"/>
    </source>
</evidence>
<dbReference type="Gene3D" id="2.60.120.650">
    <property type="entry name" value="Cupin"/>
    <property type="match status" value="1"/>
</dbReference>
<dbReference type="RefSeq" id="WP_303304303.1">
    <property type="nucleotide sequence ID" value="NZ_BAABDA010000060.1"/>
</dbReference>
<dbReference type="InterPro" id="IPR041667">
    <property type="entry name" value="Cupin_8"/>
</dbReference>
<gene>
    <name evidence="2" type="ORF">Q4Q40_22440</name>
</gene>
<dbReference type="Proteomes" id="UP001176806">
    <property type="component" value="Unassembled WGS sequence"/>
</dbReference>
<name>A0ABT8WUV3_9FLAO</name>
<reference evidence="2" key="1">
    <citation type="submission" date="2023-07" db="EMBL/GenBank/DDBJ databases">
        <title>Two novel species in the genus Flavivirga.</title>
        <authorList>
            <person name="Kwon K."/>
        </authorList>
    </citation>
    <scope>NUCLEOTIDE SEQUENCE</scope>
    <source>
        <strain evidence="2">KACC 14158</strain>
    </source>
</reference>
<protein>
    <submittedName>
        <fullName evidence="2">Cupin-like domain-containing protein</fullName>
    </submittedName>
</protein>